<evidence type="ECO:0000256" key="14">
    <source>
        <dbReference type="PIRSR" id="PIRSR001365-1"/>
    </source>
</evidence>
<evidence type="ECO:0000256" key="11">
    <source>
        <dbReference type="ARBA" id="ARBA00047836"/>
    </source>
</evidence>
<dbReference type="UniPathway" id="UPA00034">
    <property type="reaction ID" value="UER00017"/>
</dbReference>
<comment type="similarity">
    <text evidence="3 12 13">Belongs to the DapA family.</text>
</comment>
<dbReference type="SUPFAM" id="SSF51569">
    <property type="entry name" value="Aldolase"/>
    <property type="match status" value="1"/>
</dbReference>
<feature type="binding site" evidence="12 15">
    <location>
        <position position="234"/>
    </location>
    <ligand>
        <name>pyruvate</name>
        <dbReference type="ChEBI" id="CHEBI:15361"/>
    </ligand>
</feature>
<dbReference type="Pfam" id="PF00701">
    <property type="entry name" value="DHDPS"/>
    <property type="match status" value="1"/>
</dbReference>
<dbReference type="CDD" id="cd00950">
    <property type="entry name" value="DHDPS"/>
    <property type="match status" value="1"/>
</dbReference>
<evidence type="ECO:0000256" key="9">
    <source>
        <dbReference type="ARBA" id="ARBA00023239"/>
    </source>
</evidence>
<dbReference type="EMBL" id="WFLN01000007">
    <property type="protein sequence ID" value="KAB8029841.1"/>
    <property type="molecule type" value="Genomic_DNA"/>
</dbReference>
<comment type="pathway">
    <text evidence="2 12">Amino-acid biosynthesis; L-lysine biosynthesis via DAP pathway; (S)-tetrahydrodipicolinate from L-aspartate: step 3/4.</text>
</comment>
<comment type="caution">
    <text evidence="12">Was originally thought to be a dihydrodipicolinate synthase (DHDPS), catalyzing the condensation of (S)-aspartate-beta-semialdehyde [(S)-ASA] and pyruvate to dihydrodipicolinate (DHDP). However, it was shown in E.coli that the product of the enzymatic reaction is not dihydrodipicolinate but in fact (4S)-4-hydroxy-2,3,4,5-tetrahydro-(2S)-dipicolinic acid (HTPA), and that the consecutive dehydration reaction leading to DHDP is not spontaneous but catalyzed by DapB.</text>
</comment>
<feature type="site" description="Part of a proton relay during catalysis" evidence="12">
    <location>
        <position position="132"/>
    </location>
</feature>
<dbReference type="GO" id="GO:0019877">
    <property type="term" value="P:diaminopimelate biosynthetic process"/>
    <property type="evidence" value="ECO:0007669"/>
    <property type="project" value="UniProtKB-UniRule"/>
</dbReference>
<feature type="binding site" evidence="12 15">
    <location>
        <position position="64"/>
    </location>
    <ligand>
        <name>pyruvate</name>
        <dbReference type="ChEBI" id="CHEBI:15361"/>
    </ligand>
</feature>
<comment type="caution">
    <text evidence="16">The sequence shown here is derived from an EMBL/GenBank/DDBJ whole genome shotgun (WGS) entry which is preliminary data.</text>
</comment>
<dbReference type="NCBIfam" id="TIGR00674">
    <property type="entry name" value="dapA"/>
    <property type="match status" value="1"/>
</dbReference>
<dbReference type="PANTHER" id="PTHR12128:SF66">
    <property type="entry name" value="4-HYDROXY-2-OXOGLUTARATE ALDOLASE, MITOCHONDRIAL"/>
    <property type="match status" value="1"/>
</dbReference>
<evidence type="ECO:0000256" key="12">
    <source>
        <dbReference type="HAMAP-Rule" id="MF_00418"/>
    </source>
</evidence>
<dbReference type="GO" id="GO:0005737">
    <property type="term" value="C:cytoplasm"/>
    <property type="evidence" value="ECO:0007669"/>
    <property type="project" value="UniProtKB-SubCell"/>
</dbReference>
<dbReference type="AlphaFoldDB" id="A0A833JBV2"/>
<gene>
    <name evidence="12" type="primary">dapA</name>
    <name evidence="16" type="ORF">GCL57_09900</name>
</gene>
<comment type="subcellular location">
    <subcellularLocation>
        <location evidence="12">Cytoplasm</location>
    </subcellularLocation>
</comment>
<dbReference type="PROSITE" id="PS00666">
    <property type="entry name" value="DHDPS_2"/>
    <property type="match status" value="1"/>
</dbReference>
<accession>A0A833JBV2</accession>
<evidence type="ECO:0000313" key="17">
    <source>
        <dbReference type="Proteomes" id="UP000442694"/>
    </source>
</evidence>
<dbReference type="InterPro" id="IPR013785">
    <property type="entry name" value="Aldolase_TIM"/>
</dbReference>
<dbReference type="Gene3D" id="3.20.20.70">
    <property type="entry name" value="Aldolase class I"/>
    <property type="match status" value="1"/>
</dbReference>
<evidence type="ECO:0000256" key="6">
    <source>
        <dbReference type="ARBA" id="ARBA00022605"/>
    </source>
</evidence>
<keyword evidence="7 12" id="KW-0220">Diaminopimelate biosynthesis</keyword>
<dbReference type="InterPro" id="IPR002220">
    <property type="entry name" value="DapA-like"/>
</dbReference>
<dbReference type="PRINTS" id="PR00146">
    <property type="entry name" value="DHPICSNTHASE"/>
</dbReference>
<comment type="catalytic activity">
    <reaction evidence="11 12">
        <text>L-aspartate 4-semialdehyde + pyruvate = (2S,4S)-4-hydroxy-2,3,4,5-tetrahydrodipicolinate + H2O + H(+)</text>
        <dbReference type="Rhea" id="RHEA:34171"/>
        <dbReference type="ChEBI" id="CHEBI:15361"/>
        <dbReference type="ChEBI" id="CHEBI:15377"/>
        <dbReference type="ChEBI" id="CHEBI:15378"/>
        <dbReference type="ChEBI" id="CHEBI:67139"/>
        <dbReference type="ChEBI" id="CHEBI:537519"/>
        <dbReference type="EC" id="4.3.3.7"/>
    </reaction>
</comment>
<comment type="function">
    <text evidence="1 12">Catalyzes the condensation of (S)-aspartate-beta-semialdehyde [(S)-ASA] and pyruvate to 4-hydroxy-tetrahydrodipicolinate (HTPA).</text>
</comment>
<feature type="site" description="Part of a proton relay during catalysis" evidence="12">
    <location>
        <position position="63"/>
    </location>
</feature>
<evidence type="ECO:0000256" key="7">
    <source>
        <dbReference type="ARBA" id="ARBA00022915"/>
    </source>
</evidence>
<dbReference type="InterPro" id="IPR005263">
    <property type="entry name" value="DapA"/>
</dbReference>
<comment type="subunit">
    <text evidence="12">Homotetramer; dimer of dimers.</text>
</comment>
<evidence type="ECO:0000256" key="5">
    <source>
        <dbReference type="ARBA" id="ARBA00022490"/>
    </source>
</evidence>
<evidence type="ECO:0000313" key="16">
    <source>
        <dbReference type="EMBL" id="KAB8029841.1"/>
    </source>
</evidence>
<keyword evidence="8 12" id="KW-0457">Lysine biosynthesis</keyword>
<evidence type="ECO:0000256" key="3">
    <source>
        <dbReference type="ARBA" id="ARBA00007592"/>
    </source>
</evidence>
<dbReference type="GO" id="GO:0008840">
    <property type="term" value="F:4-hydroxy-tetrahydrodipicolinate synthase activity"/>
    <property type="evidence" value="ECO:0007669"/>
    <property type="project" value="UniProtKB-UniRule"/>
</dbReference>
<evidence type="ECO:0000256" key="4">
    <source>
        <dbReference type="ARBA" id="ARBA00012086"/>
    </source>
</evidence>
<dbReference type="InterPro" id="IPR020624">
    <property type="entry name" value="Schiff_base-form_aldolases_CS"/>
</dbReference>
<evidence type="ECO:0000256" key="1">
    <source>
        <dbReference type="ARBA" id="ARBA00003294"/>
    </source>
</evidence>
<dbReference type="PIRSF" id="PIRSF001365">
    <property type="entry name" value="DHDPS"/>
    <property type="match status" value="1"/>
</dbReference>
<dbReference type="InterPro" id="IPR020625">
    <property type="entry name" value="Schiff_base-form_aldolases_AS"/>
</dbReference>
<evidence type="ECO:0000256" key="2">
    <source>
        <dbReference type="ARBA" id="ARBA00005120"/>
    </source>
</evidence>
<evidence type="ECO:0000256" key="13">
    <source>
        <dbReference type="PIRNR" id="PIRNR001365"/>
    </source>
</evidence>
<dbReference type="SMART" id="SM01130">
    <property type="entry name" value="DHDPS"/>
    <property type="match status" value="1"/>
</dbReference>
<name>A0A833JBV2_9BACT</name>
<feature type="active site" description="Schiff-base intermediate with substrate" evidence="12 14">
    <location>
        <position position="188"/>
    </location>
</feature>
<evidence type="ECO:0000256" key="15">
    <source>
        <dbReference type="PIRSR" id="PIRSR001365-2"/>
    </source>
</evidence>
<keyword evidence="5 12" id="KW-0963">Cytoplasm</keyword>
<dbReference type="HAMAP" id="MF_00418">
    <property type="entry name" value="DapA"/>
    <property type="match status" value="1"/>
</dbReference>
<dbReference type="EC" id="4.3.3.7" evidence="4 12"/>
<dbReference type="Proteomes" id="UP000442694">
    <property type="component" value="Unassembled WGS sequence"/>
</dbReference>
<feature type="active site" description="Proton donor/acceptor" evidence="12 14">
    <location>
        <position position="159"/>
    </location>
</feature>
<reference evidence="16 17" key="1">
    <citation type="submission" date="2019-10" db="EMBL/GenBank/DDBJ databases">
        <title>New genus of Silvanigrellaceae.</title>
        <authorList>
            <person name="Pitt A."/>
            <person name="Hahn M.W."/>
        </authorList>
    </citation>
    <scope>NUCLEOTIDE SEQUENCE [LARGE SCALE GENOMIC DNA]</scope>
    <source>
        <strain evidence="16 17">33A1-SZDP</strain>
    </source>
</reference>
<sequence>MSYKWSAKTSSKEKPLSHLPFSGVITALITPFNNEGNLDLPAFNDFLKYQKKSGVHGVVILGTTGENVALSEEESEQLVLSALDHQTDHFHIYVGTGTNSTQTTIIKSMKYAQMKSSTGQLAKGVMVVTPYYNRPSQNGLIKHYEEVAKSISDTPICIYNVPSRTGVNLLPQTLVQISLENKNIVAIKEAAGNVNAVAEMRIALNHVGKQNFKILSGDDATYVPALMCGAEGVISVTSNVIPKAMLDILDNFKKGDLSSVQKLHLAAFCINNGLFSVPNPIGVKWILSHLRICGTNLRAPLYPASDKEAEMLKGILFQLEKNNIKILT</sequence>
<evidence type="ECO:0000256" key="10">
    <source>
        <dbReference type="ARBA" id="ARBA00023270"/>
    </source>
</evidence>
<dbReference type="PROSITE" id="PS00665">
    <property type="entry name" value="DHDPS_1"/>
    <property type="match status" value="1"/>
</dbReference>
<organism evidence="16 17">
    <name type="scientific">Fluviispira multicolorata</name>
    <dbReference type="NCBI Taxonomy" id="2654512"/>
    <lineage>
        <taxon>Bacteria</taxon>
        <taxon>Pseudomonadati</taxon>
        <taxon>Bdellovibrionota</taxon>
        <taxon>Oligoflexia</taxon>
        <taxon>Silvanigrellales</taxon>
        <taxon>Silvanigrellaceae</taxon>
        <taxon>Fluviispira</taxon>
    </lineage>
</organism>
<keyword evidence="6 12" id="KW-0028">Amino-acid biosynthesis</keyword>
<keyword evidence="9 12" id="KW-0456">Lyase</keyword>
<proteinExistence type="inferred from homology"/>
<protein>
    <recommendedName>
        <fullName evidence="4 12">4-hydroxy-tetrahydrodipicolinate synthase</fullName>
        <shortName evidence="12">HTPA synthase</shortName>
        <ecNumber evidence="4 12">4.3.3.7</ecNumber>
    </recommendedName>
</protein>
<evidence type="ECO:0000256" key="8">
    <source>
        <dbReference type="ARBA" id="ARBA00023154"/>
    </source>
</evidence>
<keyword evidence="10 12" id="KW-0704">Schiff base</keyword>
<keyword evidence="17" id="KW-1185">Reference proteome</keyword>
<dbReference type="PANTHER" id="PTHR12128">
    <property type="entry name" value="DIHYDRODIPICOLINATE SYNTHASE"/>
    <property type="match status" value="1"/>
</dbReference>
<dbReference type="GO" id="GO:0009089">
    <property type="term" value="P:lysine biosynthetic process via diaminopimelate"/>
    <property type="evidence" value="ECO:0007669"/>
    <property type="project" value="UniProtKB-UniRule"/>
</dbReference>